<evidence type="ECO:0000256" key="1">
    <source>
        <dbReference type="SAM" id="SignalP"/>
    </source>
</evidence>
<sequence length="424" mass="47197">MLLIDARRLRRPRLLVLLLLALLGLIAVTHRRFENRTETEISIEEAEHRHSSLGWCDVDPDLCAEFGEIELRKVMNYEGSGHGLARFLAKARQGQGFTVGALGGSGSDYFAMCFGHHIPEDVDLVLVDMAINDGFLERGAESYEMLLRHLLALPNRPAVINLQVFALMFQTIATGGDIHQGISSYYDVPTVSLRNLLLPIILQNSSYGISYFDHPPGTKELDREGLGTRHISAKGHGLLGRLTNAFIDLRIRDLDTGLYGAELKSRLVPEIPRGQIRALQHFNSYEVIPTIPPKCLSAHSRSPTLIPSINKGWRELIAGDKKYLIADQPGSIVSFDFVTAGGLVQLSVYRSHNAGLGTAACWVDDMKDKRMVIEARWDDLVSIGYTVTIANDLEDGDHVLTCELLEETKDPLKKHEFRIIAVIR</sequence>
<dbReference type="Proteomes" id="UP001358614">
    <property type="component" value="Chromosome 1"/>
</dbReference>
<protein>
    <recommendedName>
        <fullName evidence="4">SGNH hydrolase-type esterase domain-containing protein</fullName>
    </recommendedName>
</protein>
<gene>
    <name evidence="2" type="ORF">V865_005816</name>
</gene>
<dbReference type="PANTHER" id="PTHR34407:SF1">
    <property type="entry name" value="SGNH HYDROLASE-TYPE ESTERASE DOMAIN-CONTAINING PROTEIN"/>
    <property type="match status" value="1"/>
</dbReference>
<dbReference type="PANTHER" id="PTHR34407">
    <property type="entry name" value="EXPRESSED PROTEIN"/>
    <property type="match status" value="1"/>
</dbReference>
<organism evidence="2 3">
    <name type="scientific">Kwoniella europaea PYCC6329</name>
    <dbReference type="NCBI Taxonomy" id="1423913"/>
    <lineage>
        <taxon>Eukaryota</taxon>
        <taxon>Fungi</taxon>
        <taxon>Dikarya</taxon>
        <taxon>Basidiomycota</taxon>
        <taxon>Agaricomycotina</taxon>
        <taxon>Tremellomycetes</taxon>
        <taxon>Tremellales</taxon>
        <taxon>Cryptococcaceae</taxon>
        <taxon>Kwoniella</taxon>
    </lineage>
</organism>
<feature type="chain" id="PRO_5043948999" description="SGNH hydrolase-type esterase domain-containing protein" evidence="1">
    <location>
        <begin position="32"/>
        <end position="424"/>
    </location>
</feature>
<dbReference type="KEGG" id="ker:91104617"/>
<reference evidence="2 3" key="1">
    <citation type="submission" date="2024-01" db="EMBL/GenBank/DDBJ databases">
        <title>Comparative genomics of Cryptococcus and Kwoniella reveals pathogenesis evolution and contrasting modes of karyotype evolution via chromosome fusion or intercentromeric recombination.</title>
        <authorList>
            <person name="Coelho M.A."/>
            <person name="David-Palma M."/>
            <person name="Shea T."/>
            <person name="Bowers K."/>
            <person name="McGinley-Smith S."/>
            <person name="Mohammad A.W."/>
            <person name="Gnirke A."/>
            <person name="Yurkov A.M."/>
            <person name="Nowrousian M."/>
            <person name="Sun S."/>
            <person name="Cuomo C.A."/>
            <person name="Heitman J."/>
        </authorList>
    </citation>
    <scope>NUCLEOTIDE SEQUENCE [LARGE SCALE GENOMIC DNA]</scope>
    <source>
        <strain evidence="2 3">PYCC6329</strain>
    </source>
</reference>
<dbReference type="SUPFAM" id="SSF52266">
    <property type="entry name" value="SGNH hydrolase"/>
    <property type="match status" value="1"/>
</dbReference>
<dbReference type="GeneID" id="91104617"/>
<evidence type="ECO:0000313" key="2">
    <source>
        <dbReference type="EMBL" id="WWD07714.1"/>
    </source>
</evidence>
<name>A0AAX4KNJ6_9TREE</name>
<evidence type="ECO:0000313" key="3">
    <source>
        <dbReference type="Proteomes" id="UP001358614"/>
    </source>
</evidence>
<dbReference type="EMBL" id="CP144089">
    <property type="protein sequence ID" value="WWD07714.1"/>
    <property type="molecule type" value="Genomic_DNA"/>
</dbReference>
<accession>A0AAX4KNJ6</accession>
<keyword evidence="1" id="KW-0732">Signal</keyword>
<feature type="signal peptide" evidence="1">
    <location>
        <begin position="1"/>
        <end position="31"/>
    </location>
</feature>
<keyword evidence="3" id="KW-1185">Reference proteome</keyword>
<dbReference type="AlphaFoldDB" id="A0AAX4KNJ6"/>
<proteinExistence type="predicted"/>
<dbReference type="RefSeq" id="XP_066085681.1">
    <property type="nucleotide sequence ID" value="XM_066229584.1"/>
</dbReference>
<evidence type="ECO:0008006" key="4">
    <source>
        <dbReference type="Google" id="ProtNLM"/>
    </source>
</evidence>